<organism evidence="1 2">
    <name type="scientific">Stylophora pistillata</name>
    <name type="common">Smooth cauliflower coral</name>
    <dbReference type="NCBI Taxonomy" id="50429"/>
    <lineage>
        <taxon>Eukaryota</taxon>
        <taxon>Metazoa</taxon>
        <taxon>Cnidaria</taxon>
        <taxon>Anthozoa</taxon>
        <taxon>Hexacorallia</taxon>
        <taxon>Scleractinia</taxon>
        <taxon>Astrocoeniina</taxon>
        <taxon>Pocilloporidae</taxon>
        <taxon>Stylophora</taxon>
    </lineage>
</organism>
<evidence type="ECO:0000313" key="2">
    <source>
        <dbReference type="Proteomes" id="UP000225706"/>
    </source>
</evidence>
<dbReference type="Proteomes" id="UP000225706">
    <property type="component" value="Unassembled WGS sequence"/>
</dbReference>
<keyword evidence="2" id="KW-1185">Reference proteome</keyword>
<dbReference type="EMBL" id="LSMT01000426">
    <property type="protein sequence ID" value="PFX18167.1"/>
    <property type="molecule type" value="Genomic_DNA"/>
</dbReference>
<name>A0A2B4RP96_STYPI</name>
<evidence type="ECO:0000313" key="1">
    <source>
        <dbReference type="EMBL" id="PFX18167.1"/>
    </source>
</evidence>
<reference evidence="2" key="1">
    <citation type="journal article" date="2017" name="bioRxiv">
        <title>Comparative analysis of the genomes of Stylophora pistillata and Acropora digitifera provides evidence for extensive differences between species of corals.</title>
        <authorList>
            <person name="Voolstra C.R."/>
            <person name="Li Y."/>
            <person name="Liew Y.J."/>
            <person name="Baumgarten S."/>
            <person name="Zoccola D."/>
            <person name="Flot J.-F."/>
            <person name="Tambutte S."/>
            <person name="Allemand D."/>
            <person name="Aranda M."/>
        </authorList>
    </citation>
    <scope>NUCLEOTIDE SEQUENCE [LARGE SCALE GENOMIC DNA]</scope>
</reference>
<dbReference type="AlphaFoldDB" id="A0A2B4RP96"/>
<accession>A0A2B4RP96</accession>
<gene>
    <name evidence="1" type="ORF">AWC38_SpisGene17458</name>
</gene>
<sequence>MLTAMKGNIEKKGSQGVYSNLTGRRQVVFLGLLPCLTYHVESSRYTTPSLERQQGILDAIDQDDLRDRLESSKSEMEDRERELLKRLDETYTPKFWPYLKERSDMMARHMVEKVRKEAGMGVGDDGKLLRCQLNKIQFTQNVFEVVHAKQIDEMHSAIAGVSDEYTLADHARYLQVPAYVWFEWTPEMRKDYVLGTQKLSVNDVFKQKDLPWPSFESSRADETKEFRSLDILFN</sequence>
<protein>
    <submittedName>
        <fullName evidence="1">Uncharacterized protein</fullName>
    </submittedName>
</protein>
<comment type="caution">
    <text evidence="1">The sequence shown here is derived from an EMBL/GenBank/DDBJ whole genome shotgun (WGS) entry which is preliminary data.</text>
</comment>
<proteinExistence type="predicted"/>